<dbReference type="Gramene" id="PUZ36557">
    <property type="protein sequence ID" value="PUZ36557"/>
    <property type="gene ID" value="GQ55_9G047500"/>
</dbReference>
<keyword evidence="3" id="KW-1185">Reference proteome</keyword>
<protein>
    <submittedName>
        <fullName evidence="2">Uncharacterized protein</fullName>
    </submittedName>
</protein>
<evidence type="ECO:0000256" key="1">
    <source>
        <dbReference type="SAM" id="MobiDB-lite"/>
    </source>
</evidence>
<evidence type="ECO:0000313" key="3">
    <source>
        <dbReference type="Proteomes" id="UP000244336"/>
    </source>
</evidence>
<feature type="compositionally biased region" description="Polar residues" evidence="1">
    <location>
        <begin position="201"/>
        <end position="219"/>
    </location>
</feature>
<sequence length="219" mass="23924">MGDLLLFSPPADLPSSPPKTASPPAAPLFYELFSAPSSPLANGLARLFPGFGGFIGREVDGEEAGAKRRRPTPTLRRVRKQPHPGRTSTHQKYCKKEQQDCSPYTRRSQWRAWRQQPIQIKKKKGGTEGTETYLRREKNEEGEELEIRPSGRPDQAGKLLLPARAPSSARLLVPPARRKQPLPAPPAGWGGGSETPLGTGLQPSTDNEIASTYQPAVST</sequence>
<dbReference type="EMBL" id="CM009757">
    <property type="protein sequence ID" value="PUZ36557.1"/>
    <property type="molecule type" value="Genomic_DNA"/>
</dbReference>
<proteinExistence type="predicted"/>
<reference evidence="2 3" key="1">
    <citation type="submission" date="2018-04" db="EMBL/GenBank/DDBJ databases">
        <title>WGS assembly of Panicum hallii var. hallii HAL2.</title>
        <authorList>
            <person name="Lovell J."/>
            <person name="Jenkins J."/>
            <person name="Lowry D."/>
            <person name="Mamidi S."/>
            <person name="Sreedasyam A."/>
            <person name="Weng X."/>
            <person name="Barry K."/>
            <person name="Bonette J."/>
            <person name="Campitelli B."/>
            <person name="Daum C."/>
            <person name="Gordon S."/>
            <person name="Gould B."/>
            <person name="Lipzen A."/>
            <person name="MacQueen A."/>
            <person name="Palacio-Mejia J."/>
            <person name="Plott C."/>
            <person name="Shakirov E."/>
            <person name="Shu S."/>
            <person name="Yoshinaga Y."/>
            <person name="Zane M."/>
            <person name="Rokhsar D."/>
            <person name="Grimwood J."/>
            <person name="Schmutz J."/>
            <person name="Juenger T."/>
        </authorList>
    </citation>
    <scope>NUCLEOTIDE SEQUENCE [LARGE SCALE GENOMIC DNA]</scope>
    <source>
        <strain evidence="3">cv. HAL2</strain>
    </source>
</reference>
<dbReference type="AlphaFoldDB" id="A0A2T7BZS0"/>
<feature type="region of interest" description="Disordered" evidence="1">
    <location>
        <begin position="56"/>
        <end position="219"/>
    </location>
</feature>
<feature type="compositionally biased region" description="Basic and acidic residues" evidence="1">
    <location>
        <begin position="133"/>
        <end position="151"/>
    </location>
</feature>
<gene>
    <name evidence="2" type="ORF">GQ55_9G047500</name>
</gene>
<name>A0A2T7BZS0_9POAL</name>
<feature type="compositionally biased region" description="Basic residues" evidence="1">
    <location>
        <begin position="67"/>
        <end position="83"/>
    </location>
</feature>
<dbReference type="Proteomes" id="UP000244336">
    <property type="component" value="Chromosome 9"/>
</dbReference>
<evidence type="ECO:0000313" key="2">
    <source>
        <dbReference type="EMBL" id="PUZ36557.1"/>
    </source>
</evidence>
<organism evidence="2 3">
    <name type="scientific">Panicum hallii var. hallii</name>
    <dbReference type="NCBI Taxonomy" id="1504633"/>
    <lineage>
        <taxon>Eukaryota</taxon>
        <taxon>Viridiplantae</taxon>
        <taxon>Streptophyta</taxon>
        <taxon>Embryophyta</taxon>
        <taxon>Tracheophyta</taxon>
        <taxon>Spermatophyta</taxon>
        <taxon>Magnoliopsida</taxon>
        <taxon>Liliopsida</taxon>
        <taxon>Poales</taxon>
        <taxon>Poaceae</taxon>
        <taxon>PACMAD clade</taxon>
        <taxon>Panicoideae</taxon>
        <taxon>Panicodae</taxon>
        <taxon>Paniceae</taxon>
        <taxon>Panicinae</taxon>
        <taxon>Panicum</taxon>
        <taxon>Panicum sect. Panicum</taxon>
    </lineage>
</organism>
<accession>A0A2T7BZS0</accession>
<feature type="region of interest" description="Disordered" evidence="1">
    <location>
        <begin position="1"/>
        <end position="26"/>
    </location>
</feature>
<feature type="compositionally biased region" description="Pro residues" evidence="1">
    <location>
        <begin position="11"/>
        <end position="26"/>
    </location>
</feature>